<dbReference type="EMBL" id="CM020620">
    <property type="protein sequence ID" value="KAK1867528.1"/>
    <property type="molecule type" value="Genomic_DNA"/>
</dbReference>
<dbReference type="Proteomes" id="UP000798662">
    <property type="component" value="Chromosome 3"/>
</dbReference>
<name>A0ACC3CCI6_PYRYE</name>
<accession>A0ACC3CCI6</accession>
<keyword evidence="2" id="KW-1185">Reference proteome</keyword>
<protein>
    <submittedName>
        <fullName evidence="1">Uncharacterized protein</fullName>
    </submittedName>
</protein>
<reference evidence="1" key="1">
    <citation type="submission" date="2019-11" db="EMBL/GenBank/DDBJ databases">
        <title>Nori genome reveals adaptations in red seaweeds to the harsh intertidal environment.</title>
        <authorList>
            <person name="Wang D."/>
            <person name="Mao Y."/>
        </authorList>
    </citation>
    <scope>NUCLEOTIDE SEQUENCE</scope>
    <source>
        <tissue evidence="1">Gametophyte</tissue>
    </source>
</reference>
<evidence type="ECO:0000313" key="2">
    <source>
        <dbReference type="Proteomes" id="UP000798662"/>
    </source>
</evidence>
<gene>
    <name evidence="1" type="ORF">I4F81_010035</name>
</gene>
<organism evidence="1 2">
    <name type="scientific">Pyropia yezoensis</name>
    <name type="common">Susabi-nori</name>
    <name type="synonym">Porphyra yezoensis</name>
    <dbReference type="NCBI Taxonomy" id="2788"/>
    <lineage>
        <taxon>Eukaryota</taxon>
        <taxon>Rhodophyta</taxon>
        <taxon>Bangiophyceae</taxon>
        <taxon>Bangiales</taxon>
        <taxon>Bangiaceae</taxon>
        <taxon>Pyropia</taxon>
    </lineage>
</organism>
<comment type="caution">
    <text evidence="1">The sequence shown here is derived from an EMBL/GenBank/DDBJ whole genome shotgun (WGS) entry which is preliminary data.</text>
</comment>
<proteinExistence type="predicted"/>
<evidence type="ECO:0000313" key="1">
    <source>
        <dbReference type="EMBL" id="KAK1867528.1"/>
    </source>
</evidence>
<sequence length="864" mass="91227">MARLGRTTAAAAAAVAVAAAAAAAATLCLAPTGAAAQAPPAPGGSPADLATVELTRRKAKILVDVAFAARRVLTDESRCDADRSCSCSQSSCAKAMPDTLTCTDRLGPEGRACQDLPGQPGTCTARRLDFKNAYVHVAPGLLNAAGRTTEANLAEDICFTKALNPVFERFAGNGTGPWTYFASASGMIRLYPGSALQSGDDYTQCATYDPRLRPWYVVGSGGLKDFVILVDASRSMRQPLEKGEGNANATRSNEAFRFVTELMNTFQDNDAVGVVVYGLDTPSGVEVLSAGDKPGMSFAKQAAQREMLNRLETLNTSMALANPDKALDTAFDLLNNELRPNGQTANCTRVIFMLSGSPAGATQCEDACAKAPPSQPCTCKEDVLARVTTRQEALANATGRGALVATVTLGDTADDSLLRQTSCLPLSQGVWTHVAAANENIITTLNPFYRLLSSSQWSPDPPKVENAVASELYDDAGGFGRMTSLTLPIYGTNRALLGLVGTDITLRELKEAAGDSLAVVQRSLNQRAPKCRTDFKEKKPLVLSGCEVQEARGADFCPALADVQRRAWEKARYDCWQGGRNTVYVPYPTKSSRAEADAWCRLRHPGGTLAIIEDATDNGLVSSLLGEDGTWLGVTRPEGSTGTTSWVNDRPTGAGNGSPGGAAFRSWAREQPASEQDLTCVAADRRGGKDNWFASDCIRPRHVLCSFPLAQLPNVTLCSGTTLKLLERPKEVPNVPNESNPGPGVTSLQCKEETGNPVDAPRCESLTSEPLCPIGSVDNACNNFCCPGCSCRFDVTAGPPGDGDGLSVGEIIGIVAGVAVGLLVVAGLALVALSRRRGQVELPLPLPLDDDGGMHFDDFHLDGK</sequence>